<dbReference type="GO" id="GO:0005524">
    <property type="term" value="F:ATP binding"/>
    <property type="evidence" value="ECO:0007669"/>
    <property type="project" value="InterPro"/>
</dbReference>
<dbReference type="GO" id="GO:0032300">
    <property type="term" value="C:mismatch repair complex"/>
    <property type="evidence" value="ECO:0007669"/>
    <property type="project" value="InterPro"/>
</dbReference>
<dbReference type="InterPro" id="IPR037198">
    <property type="entry name" value="MutL_C_sf"/>
</dbReference>
<comment type="similarity">
    <text evidence="1 5">Belongs to the DNA mismatch repair MutL/HexB family.</text>
</comment>
<comment type="function">
    <text evidence="5">This protein is involved in the repair of mismatches in DNA. It is required for dam-dependent methyl-directed DNA mismatch repair. May act as a 'molecular matchmaker', a protein that promotes the formation of a stable complex between two or more DNA-binding proteins in an ATP-dependent manner without itself being part of a final effector complex.</text>
</comment>
<protein>
    <recommendedName>
        <fullName evidence="2 5">DNA mismatch repair protein MutL</fullName>
    </recommendedName>
</protein>
<dbReference type="Pfam" id="PF08676">
    <property type="entry name" value="MutL_C"/>
    <property type="match status" value="1"/>
</dbReference>
<evidence type="ECO:0000256" key="2">
    <source>
        <dbReference type="ARBA" id="ARBA00021975"/>
    </source>
</evidence>
<evidence type="ECO:0000313" key="8">
    <source>
        <dbReference type="EMBL" id="HDD52890.1"/>
    </source>
</evidence>
<dbReference type="NCBIfam" id="TIGR00585">
    <property type="entry name" value="mutl"/>
    <property type="match status" value="1"/>
</dbReference>
<dbReference type="GO" id="GO:0030983">
    <property type="term" value="F:mismatched DNA binding"/>
    <property type="evidence" value="ECO:0007669"/>
    <property type="project" value="InterPro"/>
</dbReference>
<dbReference type="Pfam" id="PF01119">
    <property type="entry name" value="DNA_mis_repair"/>
    <property type="match status" value="1"/>
</dbReference>
<dbReference type="GO" id="GO:0006298">
    <property type="term" value="P:mismatch repair"/>
    <property type="evidence" value="ECO:0007669"/>
    <property type="project" value="UniProtKB-UniRule"/>
</dbReference>
<feature type="domain" description="MutL C-terminal dimerisation" evidence="6">
    <location>
        <begin position="365"/>
        <end position="501"/>
    </location>
</feature>
<dbReference type="InterPro" id="IPR002099">
    <property type="entry name" value="MutL/Mlh/PMS"/>
</dbReference>
<dbReference type="GO" id="GO:0016887">
    <property type="term" value="F:ATP hydrolysis activity"/>
    <property type="evidence" value="ECO:0007669"/>
    <property type="project" value="InterPro"/>
</dbReference>
<keyword evidence="8" id="KW-0540">Nuclease</keyword>
<dbReference type="Gene3D" id="3.30.1370.100">
    <property type="entry name" value="MutL, C-terminal domain, regulatory subdomain"/>
    <property type="match status" value="1"/>
</dbReference>
<dbReference type="SUPFAM" id="SSF118116">
    <property type="entry name" value="DNA mismatch repair protein MutL"/>
    <property type="match status" value="1"/>
</dbReference>
<sequence>MGRVRPLPPSLVSKIAAGEVVERPASVVKELVENSMDAGACQVEVELEDGGLRLVRVVDDGEGMEEEDALLALEEYSTSKIATIQDLSCITTLGFRGEALHAIAAVSRFTLFTSPGGLGTVVKVEGGVLKSVSKKPRSRGTTVEVRDLFFNLRARRRFLRSSATERSHILQVMKEYILAYPKVRFLLRERGEVLLEALPGDLKERAAALWGLKPKDILSLEAQDGSMRLEGVLAAPHFTRRDARGEFFFVNGRPVKDRLLAGALMEGMRTRLVKGEYPFCGLFLSIPPEDVDVNVHPSKREVKFRRPYEVASLVKRGVAAVLGGPSSTGSAESPSYSSHLGLSLQGRMERVEEVRMPFSLPSWRFLGEYAGLFFLVEMEGDLVLVDKHALHERMLYDTIREGWEKRGRVRLLLVPLEFSMEETEFSRLMGTREVLEGMGFRFQLKGEGLCEIKGVPQWFQGDAVAFFRSWAAEGEVVGEEELVARAASLACREAVKAGDALSVDQIDRLLAFLESRGLDLTCPHGRPVAVRLSKGDVERLFKRRI</sequence>
<dbReference type="InterPro" id="IPR014790">
    <property type="entry name" value="MutL_C"/>
</dbReference>
<dbReference type="CDD" id="cd16926">
    <property type="entry name" value="HATPase_MutL-MLH-PMS-like"/>
    <property type="match status" value="1"/>
</dbReference>
<gene>
    <name evidence="5 8" type="primary">mutL</name>
    <name evidence="8" type="ORF">ENF32_02320</name>
</gene>
<keyword evidence="3 5" id="KW-0227">DNA damage</keyword>
<dbReference type="InterPro" id="IPR042121">
    <property type="entry name" value="MutL_C_regsub"/>
</dbReference>
<dbReference type="InterPro" id="IPR038973">
    <property type="entry name" value="MutL/Mlh/Pms-like"/>
</dbReference>
<dbReference type="PROSITE" id="PS00058">
    <property type="entry name" value="DNA_MISMATCH_REPAIR_1"/>
    <property type="match status" value="1"/>
</dbReference>
<dbReference type="Gene3D" id="3.30.1540.20">
    <property type="entry name" value="MutL, C-terminal domain, dimerisation subdomain"/>
    <property type="match status" value="1"/>
</dbReference>
<dbReference type="SUPFAM" id="SSF55874">
    <property type="entry name" value="ATPase domain of HSP90 chaperone/DNA topoisomerase II/histidine kinase"/>
    <property type="match status" value="1"/>
</dbReference>
<feature type="domain" description="DNA mismatch repair protein S5" evidence="7">
    <location>
        <begin position="206"/>
        <end position="323"/>
    </location>
</feature>
<dbReference type="PANTHER" id="PTHR10073:SF12">
    <property type="entry name" value="DNA MISMATCH REPAIR PROTEIN MLH1"/>
    <property type="match status" value="1"/>
</dbReference>
<dbReference type="InterPro" id="IPR020667">
    <property type="entry name" value="DNA_mismatch_repair_MutL"/>
</dbReference>
<organism evidence="8">
    <name type="scientific">Thermosulfidibacter takaii</name>
    <dbReference type="NCBI Taxonomy" id="412593"/>
    <lineage>
        <taxon>Bacteria</taxon>
        <taxon>Pseudomonadati</taxon>
        <taxon>Thermosulfidibacterota</taxon>
        <taxon>Thermosulfidibacteria</taxon>
        <taxon>Thermosulfidibacterales</taxon>
        <taxon>Thermosulfidibacteraceae</taxon>
    </lineage>
</organism>
<dbReference type="SMART" id="SM01340">
    <property type="entry name" value="DNA_mis_repair"/>
    <property type="match status" value="1"/>
</dbReference>
<accession>A0A7C0U6G0</accession>
<evidence type="ECO:0000259" key="6">
    <source>
        <dbReference type="SMART" id="SM00853"/>
    </source>
</evidence>
<dbReference type="EMBL" id="DQWS01000090">
    <property type="protein sequence ID" value="HDD52890.1"/>
    <property type="molecule type" value="Genomic_DNA"/>
</dbReference>
<dbReference type="Gene3D" id="3.30.565.10">
    <property type="entry name" value="Histidine kinase-like ATPase, C-terminal domain"/>
    <property type="match status" value="1"/>
</dbReference>
<dbReference type="InterPro" id="IPR013507">
    <property type="entry name" value="DNA_mismatch_S5_2-like"/>
</dbReference>
<dbReference type="AlphaFoldDB" id="A0A7C0U6G0"/>
<dbReference type="SUPFAM" id="SSF54211">
    <property type="entry name" value="Ribosomal protein S5 domain 2-like"/>
    <property type="match status" value="1"/>
</dbReference>
<dbReference type="InterPro" id="IPR020568">
    <property type="entry name" value="Ribosomal_Su5_D2-typ_SF"/>
</dbReference>
<dbReference type="HAMAP" id="MF_00149">
    <property type="entry name" value="DNA_mis_repair"/>
    <property type="match status" value="1"/>
</dbReference>
<dbReference type="Pfam" id="PF13589">
    <property type="entry name" value="HATPase_c_3"/>
    <property type="match status" value="1"/>
</dbReference>
<dbReference type="CDD" id="cd00782">
    <property type="entry name" value="MutL_Trans"/>
    <property type="match status" value="1"/>
</dbReference>
<reference evidence="8" key="1">
    <citation type="journal article" date="2020" name="mSystems">
        <title>Genome- and Community-Level Interaction Insights into Carbon Utilization and Element Cycling Functions of Hydrothermarchaeota in Hydrothermal Sediment.</title>
        <authorList>
            <person name="Zhou Z."/>
            <person name="Liu Y."/>
            <person name="Xu W."/>
            <person name="Pan J."/>
            <person name="Luo Z.H."/>
            <person name="Li M."/>
        </authorList>
    </citation>
    <scope>NUCLEOTIDE SEQUENCE [LARGE SCALE GENOMIC DNA]</scope>
    <source>
        <strain evidence="8">HyVt-115</strain>
    </source>
</reference>
<dbReference type="SMART" id="SM00853">
    <property type="entry name" value="MutL_C"/>
    <property type="match status" value="1"/>
</dbReference>
<dbReference type="GO" id="GO:0004519">
    <property type="term" value="F:endonuclease activity"/>
    <property type="evidence" value="ECO:0007669"/>
    <property type="project" value="UniProtKB-KW"/>
</dbReference>
<dbReference type="PANTHER" id="PTHR10073">
    <property type="entry name" value="DNA MISMATCH REPAIR PROTEIN MLH, PMS, MUTL"/>
    <property type="match status" value="1"/>
</dbReference>
<keyword evidence="8" id="KW-0255">Endonuclease</keyword>
<name>A0A7C0U6G0_9BACT</name>
<evidence type="ECO:0000259" key="7">
    <source>
        <dbReference type="SMART" id="SM01340"/>
    </source>
</evidence>
<dbReference type="Proteomes" id="UP000885690">
    <property type="component" value="Unassembled WGS sequence"/>
</dbReference>
<dbReference type="InterPro" id="IPR036890">
    <property type="entry name" value="HATPase_C_sf"/>
</dbReference>
<comment type="caution">
    <text evidence="8">The sequence shown here is derived from an EMBL/GenBank/DDBJ whole genome shotgun (WGS) entry which is preliminary data.</text>
</comment>
<proteinExistence type="inferred from homology"/>
<evidence type="ECO:0000256" key="1">
    <source>
        <dbReference type="ARBA" id="ARBA00006082"/>
    </source>
</evidence>
<evidence type="ECO:0000256" key="3">
    <source>
        <dbReference type="ARBA" id="ARBA00022763"/>
    </source>
</evidence>
<dbReference type="InterPro" id="IPR042120">
    <property type="entry name" value="MutL_C_dimsub"/>
</dbReference>
<evidence type="ECO:0000256" key="4">
    <source>
        <dbReference type="ARBA" id="ARBA00023204"/>
    </source>
</evidence>
<evidence type="ECO:0000256" key="5">
    <source>
        <dbReference type="HAMAP-Rule" id="MF_00149"/>
    </source>
</evidence>
<dbReference type="InterPro" id="IPR014721">
    <property type="entry name" value="Ribsml_uS5_D2-typ_fold_subgr"/>
</dbReference>
<dbReference type="FunFam" id="3.30.565.10:FF:000003">
    <property type="entry name" value="DNA mismatch repair endonuclease MutL"/>
    <property type="match status" value="1"/>
</dbReference>
<dbReference type="Gene3D" id="3.30.230.10">
    <property type="match status" value="1"/>
</dbReference>
<keyword evidence="4 5" id="KW-0234">DNA repair</keyword>
<dbReference type="GO" id="GO:0140664">
    <property type="term" value="F:ATP-dependent DNA damage sensor activity"/>
    <property type="evidence" value="ECO:0007669"/>
    <property type="project" value="InterPro"/>
</dbReference>
<dbReference type="InterPro" id="IPR014762">
    <property type="entry name" value="DNA_mismatch_repair_CS"/>
</dbReference>
<keyword evidence="8" id="KW-0378">Hydrolase</keyword>